<name>A0ABW5PMS0_9BACI</name>
<comment type="caution">
    <text evidence="2">The sequence shown here is derived from an EMBL/GenBank/DDBJ whole genome shotgun (WGS) entry which is preliminary data.</text>
</comment>
<feature type="transmembrane region" description="Helical" evidence="1">
    <location>
        <begin position="307"/>
        <end position="329"/>
    </location>
</feature>
<dbReference type="EMBL" id="JBHUMR010000007">
    <property type="protein sequence ID" value="MFD2616165.1"/>
    <property type="molecule type" value="Genomic_DNA"/>
</dbReference>
<evidence type="ECO:0008006" key="4">
    <source>
        <dbReference type="Google" id="ProtNLM"/>
    </source>
</evidence>
<dbReference type="Proteomes" id="UP001597458">
    <property type="component" value="Unassembled WGS sequence"/>
</dbReference>
<keyword evidence="1" id="KW-1133">Transmembrane helix</keyword>
<evidence type="ECO:0000256" key="1">
    <source>
        <dbReference type="SAM" id="Phobius"/>
    </source>
</evidence>
<feature type="transmembrane region" description="Helical" evidence="1">
    <location>
        <begin position="94"/>
        <end position="117"/>
    </location>
</feature>
<reference evidence="3" key="1">
    <citation type="journal article" date="2019" name="Int. J. Syst. Evol. Microbiol.">
        <title>The Global Catalogue of Microorganisms (GCM) 10K type strain sequencing project: providing services to taxonomists for standard genome sequencing and annotation.</title>
        <authorList>
            <consortium name="The Broad Institute Genomics Platform"/>
            <consortium name="The Broad Institute Genome Sequencing Center for Infectious Disease"/>
            <person name="Wu L."/>
            <person name="Ma J."/>
        </authorList>
    </citation>
    <scope>NUCLEOTIDE SEQUENCE [LARGE SCALE GENOMIC DNA]</scope>
    <source>
        <strain evidence="3">TISTR 2241</strain>
    </source>
</reference>
<evidence type="ECO:0000313" key="2">
    <source>
        <dbReference type="EMBL" id="MFD2616165.1"/>
    </source>
</evidence>
<keyword evidence="1" id="KW-0812">Transmembrane</keyword>
<protein>
    <recommendedName>
        <fullName evidence="4">Oligosaccharide repeat unit polymerase</fullName>
    </recommendedName>
</protein>
<keyword evidence="3" id="KW-1185">Reference proteome</keyword>
<feature type="transmembrane region" description="Helical" evidence="1">
    <location>
        <begin position="137"/>
        <end position="158"/>
    </location>
</feature>
<feature type="transmembrane region" description="Helical" evidence="1">
    <location>
        <begin position="349"/>
        <end position="368"/>
    </location>
</feature>
<feature type="transmembrane region" description="Helical" evidence="1">
    <location>
        <begin position="165"/>
        <end position="186"/>
    </location>
</feature>
<sequence>MTNLTSKLKIGIVFILTLYNTTESILYNFGYRPFWWASEKLIYSATEVSFFSIIIIFILLFTKLGFSSKDISMIYVRISQLEKKINNISKERKVLLYAIFSILMMINWIQLLKVGLGNVIHSARRVYSADILITHSFYYQLFSISLSLIIIICIINLYKKKSSNLLLVLSSTLFIFFWLPSIIIGSRKELLIVMLGIWAIKLKSRFFRFLIITLIIIFLSMPLFFDGFNLIDSLHEFALPQYILFAFMEYDIKGPFNYFSGLFFMVPSLLRPIHLIDMGSWFFTLKITNVGLGSHPFAEAYMNFGEFGLFIFPIIFIILTKFIIFLSKVNAAFWISGFPYLIFLINRSDFWTCIFFVFYTGLLFILFLEYPKKEKRN</sequence>
<proteinExistence type="predicted"/>
<accession>A0ABW5PMS0</accession>
<gene>
    <name evidence="2" type="ORF">ACFSTF_02420</name>
</gene>
<feature type="transmembrane region" description="Helical" evidence="1">
    <location>
        <begin position="206"/>
        <end position="225"/>
    </location>
</feature>
<feature type="transmembrane region" description="Helical" evidence="1">
    <location>
        <begin position="12"/>
        <end position="29"/>
    </location>
</feature>
<keyword evidence="1" id="KW-0472">Membrane</keyword>
<evidence type="ECO:0000313" key="3">
    <source>
        <dbReference type="Proteomes" id="UP001597458"/>
    </source>
</evidence>
<organism evidence="2 3">
    <name type="scientific">Terrilactibacillus laevilacticus</name>
    <dbReference type="NCBI Taxonomy" id="1380157"/>
    <lineage>
        <taxon>Bacteria</taxon>
        <taxon>Bacillati</taxon>
        <taxon>Bacillota</taxon>
        <taxon>Bacilli</taxon>
        <taxon>Bacillales</taxon>
        <taxon>Bacillaceae</taxon>
        <taxon>Terrilactibacillus</taxon>
    </lineage>
</organism>
<feature type="transmembrane region" description="Helical" evidence="1">
    <location>
        <begin position="41"/>
        <end position="61"/>
    </location>
</feature>